<dbReference type="EMBL" id="MU795263">
    <property type="protein sequence ID" value="KAJ3807921.1"/>
    <property type="molecule type" value="Genomic_DNA"/>
</dbReference>
<name>A0ACC1TUA2_9AGAR</name>
<sequence length="605" mass="66202">MTRNPAIKTTIQDVPSNLSVPRFLLDGYCHVTRPERPKEIPCLIDDTTGEKVFIEELQARTQYLASAIHVNWNLTAVPEEGEIVAIMSFNHINFPPCVWATHRLGGIVATLSPSLSVGELVHHLNIARPTLLFVHSECFTTAYQAASAILLPLSKIVVLDGSTSVFVPSQLHSYRSFDSLIKQGSLLPPVNEKPFKDGEAKTRIAFLAPSSGTTGVQKAVAISHFNVISIVMQVAIFNRIGEAYTQWEDQRFRPGDTCCGFLPLYHIYGLVYNLHFMLYAGMSLVLAPKFHFESFLKSIERYRMTHLTIVPPQAVLLCKHPATKNYSLSSVRYCIVAAAPLSASLTRGLLRALPNVVHLGQGYGMTETCGTVSMFPLSQNVGTLGSGGQLLPGTLAKVVREDGTIAQVGDVGELYVQGGQVALGYYGDERATKETFVDGWLRTGDQVFFKENGDIFIVERIKELIKVKGLQVAPAELEGHLLMHPSIADAAVIGIPDEYAGEVPMAFVVLQPGAATLVKHDSNYAIELQSSIFQHVVDAKSKHNWLKGGIRFTDVIPRNASGKILRRILREKTRNYAIGFKVSPASPSSISLDLSVDISPVAAKL</sequence>
<keyword evidence="2" id="KW-1185">Reference proteome</keyword>
<evidence type="ECO:0000313" key="1">
    <source>
        <dbReference type="EMBL" id="KAJ3807921.1"/>
    </source>
</evidence>
<dbReference type="Proteomes" id="UP001163835">
    <property type="component" value="Unassembled WGS sequence"/>
</dbReference>
<evidence type="ECO:0000313" key="2">
    <source>
        <dbReference type="Proteomes" id="UP001163835"/>
    </source>
</evidence>
<comment type="caution">
    <text evidence="1">The sequence shown here is derived from an EMBL/GenBank/DDBJ whole genome shotgun (WGS) entry which is preliminary data.</text>
</comment>
<proteinExistence type="predicted"/>
<organism evidence="1 2">
    <name type="scientific">Lentinula aff. lateritia</name>
    <dbReference type="NCBI Taxonomy" id="2804960"/>
    <lineage>
        <taxon>Eukaryota</taxon>
        <taxon>Fungi</taxon>
        <taxon>Dikarya</taxon>
        <taxon>Basidiomycota</taxon>
        <taxon>Agaricomycotina</taxon>
        <taxon>Agaricomycetes</taxon>
        <taxon>Agaricomycetidae</taxon>
        <taxon>Agaricales</taxon>
        <taxon>Marasmiineae</taxon>
        <taxon>Omphalotaceae</taxon>
        <taxon>Lentinula</taxon>
    </lineage>
</organism>
<keyword evidence="1" id="KW-0436">Ligase</keyword>
<accession>A0ACC1TUA2</accession>
<reference evidence="1" key="1">
    <citation type="submission" date="2022-09" db="EMBL/GenBank/DDBJ databases">
        <title>A Global Phylogenomic Analysis of the Shiitake Genus Lentinula.</title>
        <authorList>
            <consortium name="DOE Joint Genome Institute"/>
            <person name="Sierra-Patev S."/>
            <person name="Min B."/>
            <person name="Naranjo-Ortiz M."/>
            <person name="Looney B."/>
            <person name="Konkel Z."/>
            <person name="Slot J.C."/>
            <person name="Sakamoto Y."/>
            <person name="Steenwyk J.L."/>
            <person name="Rokas A."/>
            <person name="Carro J."/>
            <person name="Camarero S."/>
            <person name="Ferreira P."/>
            <person name="Molpeceres G."/>
            <person name="Ruiz-Duenas F.J."/>
            <person name="Serrano A."/>
            <person name="Henrissat B."/>
            <person name="Drula E."/>
            <person name="Hughes K.W."/>
            <person name="Mata J.L."/>
            <person name="Ishikawa N.K."/>
            <person name="Vargas-Isla R."/>
            <person name="Ushijima S."/>
            <person name="Smith C.A."/>
            <person name="Ahrendt S."/>
            <person name="Andreopoulos W."/>
            <person name="He G."/>
            <person name="Labutti K."/>
            <person name="Lipzen A."/>
            <person name="Ng V."/>
            <person name="Riley R."/>
            <person name="Sandor L."/>
            <person name="Barry K."/>
            <person name="Martinez A.T."/>
            <person name="Xiao Y."/>
            <person name="Gibbons J.G."/>
            <person name="Terashima K."/>
            <person name="Grigoriev I.V."/>
            <person name="Hibbett D.S."/>
        </authorList>
    </citation>
    <scope>NUCLEOTIDE SEQUENCE</scope>
    <source>
        <strain evidence="1">TMI1499</strain>
    </source>
</reference>
<protein>
    <submittedName>
        <fullName evidence="1">Phenylacetyl-CoA ligase</fullName>
    </submittedName>
</protein>
<gene>
    <name evidence="1" type="ORF">F5876DRAFT_79253</name>
</gene>